<reference evidence="3 4" key="1">
    <citation type="journal article" date="2014" name="PLoS Genet.">
        <title>Phylogenetically driven sequencing of extremely halophilic archaea reveals strategies for static and dynamic osmo-response.</title>
        <authorList>
            <person name="Becker E.A."/>
            <person name="Seitzer P.M."/>
            <person name="Tritt A."/>
            <person name="Larsen D."/>
            <person name="Krusor M."/>
            <person name="Yao A.I."/>
            <person name="Wu D."/>
            <person name="Madern D."/>
            <person name="Eisen J.A."/>
            <person name="Darling A.E."/>
            <person name="Facciotti M.T."/>
        </authorList>
    </citation>
    <scope>NUCLEOTIDE SEQUENCE [LARGE SCALE GENOMIC DNA]</scope>
    <source>
        <strain evidence="3 4">2-9-1</strain>
    </source>
</reference>
<dbReference type="PANTHER" id="PTHR34512">
    <property type="entry name" value="CELL SURFACE PROTEIN"/>
    <property type="match status" value="1"/>
</dbReference>
<dbReference type="PATRIC" id="fig|797114.5.peg.1653"/>
<feature type="domain" description="Pyrrolo-quinoline quinone repeat" evidence="2">
    <location>
        <begin position="192"/>
        <end position="413"/>
    </location>
</feature>
<dbReference type="PROSITE" id="PS51257">
    <property type="entry name" value="PROKAR_LIPOPROTEIN"/>
    <property type="match status" value="1"/>
</dbReference>
<dbReference type="InterPro" id="IPR011047">
    <property type="entry name" value="Quinoprotein_ADH-like_sf"/>
</dbReference>
<dbReference type="Proteomes" id="UP000011626">
    <property type="component" value="Unassembled WGS sequence"/>
</dbReference>
<dbReference type="Gene3D" id="2.130.10.10">
    <property type="entry name" value="YVTN repeat-like/Quinoprotein amine dehydrogenase"/>
    <property type="match status" value="2"/>
</dbReference>
<gene>
    <name evidence="3" type="ORF">C475_08106</name>
</gene>
<dbReference type="InterPro" id="IPR015943">
    <property type="entry name" value="WD40/YVTN_repeat-like_dom_sf"/>
</dbReference>
<dbReference type="InterPro" id="IPR018391">
    <property type="entry name" value="PQQ_b-propeller_rpt"/>
</dbReference>
<protein>
    <submittedName>
        <fullName evidence="3">Pyrrolo-quinoline quinone</fullName>
    </submittedName>
</protein>
<evidence type="ECO:0000313" key="3">
    <source>
        <dbReference type="EMBL" id="ELZ26882.1"/>
    </source>
</evidence>
<name>M0CWR0_9EURY</name>
<dbReference type="SMART" id="SM00564">
    <property type="entry name" value="PQQ"/>
    <property type="match status" value="5"/>
</dbReference>
<dbReference type="OrthoDB" id="145878at2157"/>
<dbReference type="STRING" id="797114.C475_08106"/>
<dbReference type="PANTHER" id="PTHR34512:SF30">
    <property type="entry name" value="OUTER MEMBRANE PROTEIN ASSEMBLY FACTOR BAMB"/>
    <property type="match status" value="1"/>
</dbReference>
<organism evidence="3 4">
    <name type="scientific">Halosimplex carlsbadense 2-9-1</name>
    <dbReference type="NCBI Taxonomy" id="797114"/>
    <lineage>
        <taxon>Archaea</taxon>
        <taxon>Methanobacteriati</taxon>
        <taxon>Methanobacteriota</taxon>
        <taxon>Stenosarchaea group</taxon>
        <taxon>Halobacteria</taxon>
        <taxon>Halobacteriales</taxon>
        <taxon>Haloarculaceae</taxon>
        <taxon>Halosimplex</taxon>
    </lineage>
</organism>
<dbReference type="eggNOG" id="arCOG02556">
    <property type="taxonomic scope" value="Archaea"/>
</dbReference>
<comment type="caution">
    <text evidence="3">The sequence shown here is derived from an EMBL/GenBank/DDBJ whole genome shotgun (WGS) entry which is preliminary data.</text>
</comment>
<dbReference type="SUPFAM" id="SSF50998">
    <property type="entry name" value="Quinoprotein alcohol dehydrogenase-like"/>
    <property type="match status" value="3"/>
</dbReference>
<keyword evidence="4" id="KW-1185">Reference proteome</keyword>
<accession>M0CWR0</accession>
<evidence type="ECO:0000259" key="2">
    <source>
        <dbReference type="Pfam" id="PF13360"/>
    </source>
</evidence>
<dbReference type="AlphaFoldDB" id="M0CWR0"/>
<feature type="region of interest" description="Disordered" evidence="1">
    <location>
        <begin position="37"/>
        <end position="73"/>
    </location>
</feature>
<dbReference type="EMBL" id="AOIU01000018">
    <property type="protein sequence ID" value="ELZ26882.1"/>
    <property type="molecule type" value="Genomic_DNA"/>
</dbReference>
<evidence type="ECO:0000256" key="1">
    <source>
        <dbReference type="SAM" id="MobiDB-lite"/>
    </source>
</evidence>
<evidence type="ECO:0000313" key="4">
    <source>
        <dbReference type="Proteomes" id="UP000011626"/>
    </source>
</evidence>
<dbReference type="Pfam" id="PF13360">
    <property type="entry name" value="PQQ_2"/>
    <property type="match status" value="1"/>
</dbReference>
<proteinExistence type="predicted"/>
<dbReference type="InterPro" id="IPR002372">
    <property type="entry name" value="PQQ_rpt_dom"/>
</dbReference>
<dbReference type="RefSeq" id="WP_006883297.1">
    <property type="nucleotide sequence ID" value="NZ_AOIU01000018.1"/>
</dbReference>
<sequence>MRRRRALLRSLGVGAVGFAAGCARLRRLGGPDELARNEVSSEAGGDGSVPMHQRDARHSGYVSGTVTDESGTDRWVSTVDPPDISSAVVLSTDSVFVPSADGVHALDRADGSYRWDRRPDATFPTVPVVTDGVVVVGELFDEPVEDEVGAVAYDAADGTELWETTDVPGGWARPTVRDGVVYLSGGPVDPGVTAVGLADGAVEWQTRLDAETGRVAVNETGVYVAQPTGIRKLGPGGADLWHRSTTGEPRGPPTVADGTVYAQTAPGSFAALDAATGERRWETIAPPETEFSAAVTGGTVYLSGGDLVARRAADGTELWRRSPAQAGASVETATDHYGERGFGDLAVTDDTVYVGHGDGLLAVARADGTPRWRRPFRNRVMGGDMVFGGSPGAPAVAGDTVFTFTSGGDCYAVAR</sequence>